<sequence length="85" mass="9505">MQILIGASDWEDQSLGKEGTERYRYHNLPNCSSCSGLYEFGIAIPCSSSSRETSKLDPDSIIPVYLGQAENIRWDYSVMVVKALI</sequence>
<organism evidence="1 2">
    <name type="scientific">Vaccinium darrowii</name>
    <dbReference type="NCBI Taxonomy" id="229202"/>
    <lineage>
        <taxon>Eukaryota</taxon>
        <taxon>Viridiplantae</taxon>
        <taxon>Streptophyta</taxon>
        <taxon>Embryophyta</taxon>
        <taxon>Tracheophyta</taxon>
        <taxon>Spermatophyta</taxon>
        <taxon>Magnoliopsida</taxon>
        <taxon>eudicotyledons</taxon>
        <taxon>Gunneridae</taxon>
        <taxon>Pentapetalae</taxon>
        <taxon>asterids</taxon>
        <taxon>Ericales</taxon>
        <taxon>Ericaceae</taxon>
        <taxon>Vaccinioideae</taxon>
        <taxon>Vaccinieae</taxon>
        <taxon>Vaccinium</taxon>
    </lineage>
</organism>
<evidence type="ECO:0000313" key="1">
    <source>
        <dbReference type="EMBL" id="KAH7852920.1"/>
    </source>
</evidence>
<dbReference type="EMBL" id="CM037158">
    <property type="protein sequence ID" value="KAH7852920.1"/>
    <property type="molecule type" value="Genomic_DNA"/>
</dbReference>
<dbReference type="Proteomes" id="UP000828048">
    <property type="component" value="Chromosome 8"/>
</dbReference>
<accession>A0ACB7YHG0</accession>
<name>A0ACB7YHG0_9ERIC</name>
<comment type="caution">
    <text evidence="1">The sequence shown here is derived from an EMBL/GenBank/DDBJ whole genome shotgun (WGS) entry which is preliminary data.</text>
</comment>
<gene>
    <name evidence="1" type="ORF">Vadar_030992</name>
</gene>
<evidence type="ECO:0000313" key="2">
    <source>
        <dbReference type="Proteomes" id="UP000828048"/>
    </source>
</evidence>
<protein>
    <submittedName>
        <fullName evidence="1">Uncharacterized protein</fullName>
    </submittedName>
</protein>
<reference evidence="1 2" key="1">
    <citation type="journal article" date="2021" name="Hortic Res">
        <title>High-quality reference genome and annotation aids understanding of berry development for evergreen blueberry (Vaccinium darrowii).</title>
        <authorList>
            <person name="Yu J."/>
            <person name="Hulse-Kemp A.M."/>
            <person name="Babiker E."/>
            <person name="Staton M."/>
        </authorList>
    </citation>
    <scope>NUCLEOTIDE SEQUENCE [LARGE SCALE GENOMIC DNA]</scope>
    <source>
        <strain evidence="2">cv. NJ 8807/NJ 8810</strain>
        <tissue evidence="1">Young leaf</tissue>
    </source>
</reference>
<proteinExistence type="predicted"/>
<keyword evidence="2" id="KW-1185">Reference proteome</keyword>